<evidence type="ECO:0000256" key="1">
    <source>
        <dbReference type="SAM" id="MobiDB-lite"/>
    </source>
</evidence>
<protein>
    <submittedName>
        <fullName evidence="2">Uncharacterized protein</fullName>
    </submittedName>
</protein>
<organism evidence="2 3">
    <name type="scientific">Phytophthora megakarya</name>
    <dbReference type="NCBI Taxonomy" id="4795"/>
    <lineage>
        <taxon>Eukaryota</taxon>
        <taxon>Sar</taxon>
        <taxon>Stramenopiles</taxon>
        <taxon>Oomycota</taxon>
        <taxon>Peronosporomycetes</taxon>
        <taxon>Peronosporales</taxon>
        <taxon>Peronosporaceae</taxon>
        <taxon>Phytophthora</taxon>
    </lineage>
</organism>
<name>A0A225V7X3_9STRA</name>
<sequence>MTHVELLYWMKLEESFLPEPLSPEAEIRCTTKTIRDFGNFMSENHPWRQGLSKWPDRPCLIDAEGFDIDMHISQRANIALKAFGIWRRCRGYGDEDSSSLRFGDYERKHWVDVRAVERYFLALYRRIANMPGKKARIRTNNALEQLKKRSARADHLRQFIPNRFRTWCAPADAPLPVQTMLESTMPIYSLENMTWVPKTEGWCAEAVALDIAEPWRASWLSCPEKHPYNTTYVPCNRHAPLFLPAGFTVETVGPLIVPDPSLEPKYIDPEWDRAFRVEEIEEEEPEEFDQEEGEVVEEVAPPAPPSPTPSAAGSSSSVETLELPDEELDEEASVAVLASFYADPNLA</sequence>
<dbReference type="Proteomes" id="UP000198211">
    <property type="component" value="Unassembled WGS sequence"/>
</dbReference>
<proteinExistence type="predicted"/>
<dbReference type="AlphaFoldDB" id="A0A225V7X3"/>
<dbReference type="EMBL" id="NBNE01006554">
    <property type="protein sequence ID" value="OWZ01876.1"/>
    <property type="molecule type" value="Genomic_DNA"/>
</dbReference>
<evidence type="ECO:0000313" key="3">
    <source>
        <dbReference type="Proteomes" id="UP000198211"/>
    </source>
</evidence>
<feature type="compositionally biased region" description="Low complexity" evidence="1">
    <location>
        <begin position="309"/>
        <end position="321"/>
    </location>
</feature>
<comment type="caution">
    <text evidence="2">The sequence shown here is derived from an EMBL/GenBank/DDBJ whole genome shotgun (WGS) entry which is preliminary data.</text>
</comment>
<evidence type="ECO:0000313" key="2">
    <source>
        <dbReference type="EMBL" id="OWZ01876.1"/>
    </source>
</evidence>
<gene>
    <name evidence="2" type="ORF">PHMEG_00026665</name>
</gene>
<accession>A0A225V7X3</accession>
<dbReference type="OrthoDB" id="94699at2759"/>
<keyword evidence="3" id="KW-1185">Reference proteome</keyword>
<feature type="region of interest" description="Disordered" evidence="1">
    <location>
        <begin position="281"/>
        <end position="329"/>
    </location>
</feature>
<reference evidence="3" key="1">
    <citation type="submission" date="2017-03" db="EMBL/GenBank/DDBJ databases">
        <title>Phytopthora megakarya and P. palmivora, two closely related causual agents of cacao black pod achieved similar genome size and gene model numbers by different mechanisms.</title>
        <authorList>
            <person name="Ali S."/>
            <person name="Shao J."/>
            <person name="Larry D.J."/>
            <person name="Kronmiller B."/>
            <person name="Shen D."/>
            <person name="Strem M.D."/>
            <person name="Melnick R.L."/>
            <person name="Guiltinan M.J."/>
            <person name="Tyler B.M."/>
            <person name="Meinhardt L.W."/>
            <person name="Bailey B.A."/>
        </authorList>
    </citation>
    <scope>NUCLEOTIDE SEQUENCE [LARGE SCALE GENOMIC DNA]</scope>
    <source>
        <strain evidence="3">zdho120</strain>
    </source>
</reference>
<feature type="compositionally biased region" description="Acidic residues" evidence="1">
    <location>
        <begin position="281"/>
        <end position="297"/>
    </location>
</feature>